<dbReference type="Proteomes" id="UP001428341">
    <property type="component" value="Unassembled WGS sequence"/>
</dbReference>
<proteinExistence type="predicted"/>
<organism evidence="1 2">
    <name type="scientific">Citrus x changshan-huyou</name>
    <dbReference type="NCBI Taxonomy" id="2935761"/>
    <lineage>
        <taxon>Eukaryota</taxon>
        <taxon>Viridiplantae</taxon>
        <taxon>Streptophyta</taxon>
        <taxon>Embryophyta</taxon>
        <taxon>Tracheophyta</taxon>
        <taxon>Spermatophyta</taxon>
        <taxon>Magnoliopsida</taxon>
        <taxon>eudicotyledons</taxon>
        <taxon>Gunneridae</taxon>
        <taxon>Pentapetalae</taxon>
        <taxon>rosids</taxon>
        <taxon>malvids</taxon>
        <taxon>Sapindales</taxon>
        <taxon>Rutaceae</taxon>
        <taxon>Aurantioideae</taxon>
        <taxon>Citrus</taxon>
    </lineage>
</organism>
<protein>
    <submittedName>
        <fullName evidence="1">Uncharacterized protein</fullName>
    </submittedName>
</protein>
<evidence type="ECO:0000313" key="1">
    <source>
        <dbReference type="EMBL" id="KAK9177558.1"/>
    </source>
</evidence>
<sequence length="95" mass="11258">MQPFLLHTGGNDFEDRKWHNIAGLALLFRQLSCLTYDLPFNDTLDWKKFSMIIREDDVHRLNLILKGIITKGKFINSHKNTFKAQKHFEWNTPPM</sequence>
<keyword evidence="2" id="KW-1185">Reference proteome</keyword>
<gene>
    <name evidence="1" type="ORF">WN944_029581</name>
</gene>
<reference evidence="1 2" key="1">
    <citation type="submission" date="2024-05" db="EMBL/GenBank/DDBJ databases">
        <title>Haplotype-resolved chromosome-level genome assembly of Huyou (Citrus changshanensis).</title>
        <authorList>
            <person name="Miao C."/>
            <person name="Chen W."/>
            <person name="Wu Y."/>
            <person name="Wang L."/>
            <person name="Zhao S."/>
            <person name="Grierson D."/>
            <person name="Xu C."/>
            <person name="Chen K."/>
        </authorList>
    </citation>
    <scope>NUCLEOTIDE SEQUENCE [LARGE SCALE GENOMIC DNA]</scope>
    <source>
        <strain evidence="1">01-14</strain>
        <tissue evidence="1">Leaf</tissue>
    </source>
</reference>
<accession>A0AAP0QB88</accession>
<dbReference type="AlphaFoldDB" id="A0AAP0QB88"/>
<evidence type="ECO:0000313" key="2">
    <source>
        <dbReference type="Proteomes" id="UP001428341"/>
    </source>
</evidence>
<dbReference type="EMBL" id="JBCGBO010000025">
    <property type="protein sequence ID" value="KAK9177558.1"/>
    <property type="molecule type" value="Genomic_DNA"/>
</dbReference>
<comment type="caution">
    <text evidence="1">The sequence shown here is derived from an EMBL/GenBank/DDBJ whole genome shotgun (WGS) entry which is preliminary data.</text>
</comment>
<name>A0AAP0QB88_9ROSI</name>